<keyword evidence="1 4" id="KW-0808">Transferase</keyword>
<evidence type="ECO:0000256" key="2">
    <source>
        <dbReference type="ARBA" id="ARBA00023180"/>
    </source>
</evidence>
<dbReference type="AlphaFoldDB" id="A0A5C5ZAT6"/>
<dbReference type="PANTHER" id="PTHR10605:SF56">
    <property type="entry name" value="BIFUNCTIONAL HEPARAN SULFATE N-DEACETYLASE_N-SULFOTRANSFERASE"/>
    <property type="match status" value="1"/>
</dbReference>
<sequence length="262" mass="30489">MKEPNFFIAGAQRCCTTWVYQMLDEHPQVFLAKPVRPEPKFFLRENLSIDDRQCYLDRWFRNAENEIAVGEKSTSYLESGAVAKRIEKFFPDAKFVFVLRHPVERALSNYRFSKLNGLETETLETALAKETSRCKPTLSDVSVNPFAYLARGHYVRYLQPFFDVFGEDKMAILLLDDLQQRHQRTLDGLFRFLQVAPGFEPRAAKMAFNQTPDDSLRMSESLLADLVAHFRESNVALERLIQRDLSHWNKPPSQLRCEIEDT</sequence>
<organism evidence="4 5">
    <name type="scientific">Novipirellula herctigrandis</name>
    <dbReference type="NCBI Taxonomy" id="2527986"/>
    <lineage>
        <taxon>Bacteria</taxon>
        <taxon>Pseudomonadati</taxon>
        <taxon>Planctomycetota</taxon>
        <taxon>Planctomycetia</taxon>
        <taxon>Pirellulales</taxon>
        <taxon>Pirellulaceae</taxon>
        <taxon>Novipirellula</taxon>
    </lineage>
</organism>
<dbReference type="InterPro" id="IPR000863">
    <property type="entry name" value="Sulfotransferase_dom"/>
</dbReference>
<accession>A0A5C5ZAT6</accession>
<dbReference type="Pfam" id="PF00685">
    <property type="entry name" value="Sulfotransfer_1"/>
    <property type="match status" value="1"/>
</dbReference>
<dbReference type="InterPro" id="IPR027417">
    <property type="entry name" value="P-loop_NTPase"/>
</dbReference>
<evidence type="ECO:0000313" key="5">
    <source>
        <dbReference type="Proteomes" id="UP000315010"/>
    </source>
</evidence>
<proteinExistence type="predicted"/>
<evidence type="ECO:0000313" key="4">
    <source>
        <dbReference type="EMBL" id="TWT84217.1"/>
    </source>
</evidence>
<name>A0A5C5ZAT6_9BACT</name>
<dbReference type="RefSeq" id="WP_419194855.1">
    <property type="nucleotide sequence ID" value="NZ_SJPJ01000001.1"/>
</dbReference>
<gene>
    <name evidence="4" type="ORF">CA13_56930</name>
</gene>
<dbReference type="Proteomes" id="UP000315010">
    <property type="component" value="Unassembled WGS sequence"/>
</dbReference>
<dbReference type="GO" id="GO:0008146">
    <property type="term" value="F:sulfotransferase activity"/>
    <property type="evidence" value="ECO:0007669"/>
    <property type="project" value="InterPro"/>
</dbReference>
<dbReference type="Gene3D" id="3.40.50.300">
    <property type="entry name" value="P-loop containing nucleotide triphosphate hydrolases"/>
    <property type="match status" value="1"/>
</dbReference>
<dbReference type="EMBL" id="SJPJ01000001">
    <property type="protein sequence ID" value="TWT84217.1"/>
    <property type="molecule type" value="Genomic_DNA"/>
</dbReference>
<dbReference type="PANTHER" id="PTHR10605">
    <property type="entry name" value="HEPARAN SULFATE SULFOTRANSFERASE"/>
    <property type="match status" value="1"/>
</dbReference>
<dbReference type="InterPro" id="IPR037359">
    <property type="entry name" value="NST/OST"/>
</dbReference>
<protein>
    <submittedName>
        <fullName evidence="4">Sulfotransferase domain protein</fullName>
    </submittedName>
</protein>
<evidence type="ECO:0000256" key="1">
    <source>
        <dbReference type="ARBA" id="ARBA00022679"/>
    </source>
</evidence>
<evidence type="ECO:0000259" key="3">
    <source>
        <dbReference type="Pfam" id="PF00685"/>
    </source>
</evidence>
<feature type="domain" description="Sulfotransferase" evidence="3">
    <location>
        <begin position="4"/>
        <end position="196"/>
    </location>
</feature>
<keyword evidence="2" id="KW-0325">Glycoprotein</keyword>
<keyword evidence="5" id="KW-1185">Reference proteome</keyword>
<dbReference type="SUPFAM" id="SSF52540">
    <property type="entry name" value="P-loop containing nucleoside triphosphate hydrolases"/>
    <property type="match status" value="1"/>
</dbReference>
<reference evidence="4 5" key="1">
    <citation type="submission" date="2019-02" db="EMBL/GenBank/DDBJ databases">
        <title>Deep-cultivation of Planctomycetes and their phenomic and genomic characterization uncovers novel biology.</title>
        <authorList>
            <person name="Wiegand S."/>
            <person name="Jogler M."/>
            <person name="Boedeker C."/>
            <person name="Pinto D."/>
            <person name="Vollmers J."/>
            <person name="Rivas-Marin E."/>
            <person name="Kohn T."/>
            <person name="Peeters S.H."/>
            <person name="Heuer A."/>
            <person name="Rast P."/>
            <person name="Oberbeckmann S."/>
            <person name="Bunk B."/>
            <person name="Jeske O."/>
            <person name="Meyerdierks A."/>
            <person name="Storesund J.E."/>
            <person name="Kallscheuer N."/>
            <person name="Luecker S."/>
            <person name="Lage O.M."/>
            <person name="Pohl T."/>
            <person name="Merkel B.J."/>
            <person name="Hornburger P."/>
            <person name="Mueller R.-W."/>
            <person name="Bruemmer F."/>
            <person name="Labrenz M."/>
            <person name="Spormann A.M."/>
            <person name="Op Den Camp H."/>
            <person name="Overmann J."/>
            <person name="Amann R."/>
            <person name="Jetten M.S.M."/>
            <person name="Mascher T."/>
            <person name="Medema M.H."/>
            <person name="Devos D.P."/>
            <person name="Kaster A.-K."/>
            <person name="Ovreas L."/>
            <person name="Rohde M."/>
            <person name="Galperin M.Y."/>
            <person name="Jogler C."/>
        </authorList>
    </citation>
    <scope>NUCLEOTIDE SEQUENCE [LARGE SCALE GENOMIC DNA]</scope>
    <source>
        <strain evidence="4 5">CA13</strain>
    </source>
</reference>
<comment type="caution">
    <text evidence="4">The sequence shown here is derived from an EMBL/GenBank/DDBJ whole genome shotgun (WGS) entry which is preliminary data.</text>
</comment>